<gene>
    <name evidence="1" type="ORF">A1359_12145</name>
</gene>
<reference evidence="1 2" key="1">
    <citation type="submission" date="2016-03" db="EMBL/GenBank/DDBJ databases">
        <authorList>
            <person name="Ploux O."/>
        </authorList>
    </citation>
    <scope>NUCLEOTIDE SEQUENCE [LARGE SCALE GENOMIC DNA]</scope>
    <source>
        <strain evidence="1 2">R-45370</strain>
    </source>
</reference>
<comment type="caution">
    <text evidence="1">The sequence shown here is derived from an EMBL/GenBank/DDBJ whole genome shotgun (WGS) entry which is preliminary data.</text>
</comment>
<dbReference type="RefSeq" id="WP_066984225.1">
    <property type="nucleotide sequence ID" value="NZ_LUUI01000118.1"/>
</dbReference>
<sequence length="63" mass="6618">MNETAYQLSQADHAKAMHLLDAIKQQSASLSPDNAAAASNVINALAESVLWLLVTARPADIAS</sequence>
<name>A0A177N6S1_9GAMM</name>
<dbReference type="EMBL" id="LUUI01000118">
    <property type="protein sequence ID" value="OAI13551.1"/>
    <property type="molecule type" value="Genomic_DNA"/>
</dbReference>
<keyword evidence="2" id="KW-1185">Reference proteome</keyword>
<protein>
    <submittedName>
        <fullName evidence="1">Uncharacterized protein</fullName>
    </submittedName>
</protein>
<dbReference type="AlphaFoldDB" id="A0A177N6S1"/>
<accession>A0A177N6S1</accession>
<organism evidence="1 2">
    <name type="scientific">Methylomonas lenta</name>
    <dbReference type="NCBI Taxonomy" id="980561"/>
    <lineage>
        <taxon>Bacteria</taxon>
        <taxon>Pseudomonadati</taxon>
        <taxon>Pseudomonadota</taxon>
        <taxon>Gammaproteobacteria</taxon>
        <taxon>Methylococcales</taxon>
        <taxon>Methylococcaceae</taxon>
        <taxon>Methylomonas</taxon>
    </lineage>
</organism>
<evidence type="ECO:0000313" key="1">
    <source>
        <dbReference type="EMBL" id="OAI13551.1"/>
    </source>
</evidence>
<dbReference type="STRING" id="980561.A1359_12145"/>
<proteinExistence type="predicted"/>
<evidence type="ECO:0000313" key="2">
    <source>
        <dbReference type="Proteomes" id="UP000078476"/>
    </source>
</evidence>
<dbReference type="Proteomes" id="UP000078476">
    <property type="component" value="Unassembled WGS sequence"/>
</dbReference>